<evidence type="ECO:0000313" key="2">
    <source>
        <dbReference type="Proteomes" id="UP001151760"/>
    </source>
</evidence>
<comment type="caution">
    <text evidence="1">The sequence shown here is derived from an EMBL/GenBank/DDBJ whole genome shotgun (WGS) entry which is preliminary data.</text>
</comment>
<reference evidence="1" key="1">
    <citation type="journal article" date="2022" name="Int. J. Mol. Sci.">
        <title>Draft Genome of Tanacetum Coccineum: Genomic Comparison of Closely Related Tanacetum-Family Plants.</title>
        <authorList>
            <person name="Yamashiro T."/>
            <person name="Shiraishi A."/>
            <person name="Nakayama K."/>
            <person name="Satake H."/>
        </authorList>
    </citation>
    <scope>NUCLEOTIDE SEQUENCE</scope>
</reference>
<evidence type="ECO:0000313" key="1">
    <source>
        <dbReference type="EMBL" id="GJT22050.1"/>
    </source>
</evidence>
<dbReference type="EMBL" id="BQNB010013938">
    <property type="protein sequence ID" value="GJT22050.1"/>
    <property type="molecule type" value="Genomic_DNA"/>
</dbReference>
<sequence>MIWKEWELEARPFSTWHDPKYSSFGERDHHVIHKIVIIRDCIRMSDANMLKKSSEKHSTGKSHIGNLGHTYHYIGNVVGKIKVFSNGKTLDHVAEISIGMVLVSREAYGIFTKDDFPFFEIGL</sequence>
<dbReference type="Proteomes" id="UP001151760">
    <property type="component" value="Unassembled WGS sequence"/>
</dbReference>
<reference evidence="1" key="2">
    <citation type="submission" date="2022-01" db="EMBL/GenBank/DDBJ databases">
        <authorList>
            <person name="Yamashiro T."/>
            <person name="Shiraishi A."/>
            <person name="Satake H."/>
            <person name="Nakayama K."/>
        </authorList>
    </citation>
    <scope>NUCLEOTIDE SEQUENCE</scope>
</reference>
<gene>
    <name evidence="1" type="ORF">Tco_0891987</name>
</gene>
<proteinExistence type="predicted"/>
<name>A0ABQ5C4K5_9ASTR</name>
<organism evidence="1 2">
    <name type="scientific">Tanacetum coccineum</name>
    <dbReference type="NCBI Taxonomy" id="301880"/>
    <lineage>
        <taxon>Eukaryota</taxon>
        <taxon>Viridiplantae</taxon>
        <taxon>Streptophyta</taxon>
        <taxon>Embryophyta</taxon>
        <taxon>Tracheophyta</taxon>
        <taxon>Spermatophyta</taxon>
        <taxon>Magnoliopsida</taxon>
        <taxon>eudicotyledons</taxon>
        <taxon>Gunneridae</taxon>
        <taxon>Pentapetalae</taxon>
        <taxon>asterids</taxon>
        <taxon>campanulids</taxon>
        <taxon>Asterales</taxon>
        <taxon>Asteraceae</taxon>
        <taxon>Asteroideae</taxon>
        <taxon>Anthemideae</taxon>
        <taxon>Anthemidinae</taxon>
        <taxon>Tanacetum</taxon>
    </lineage>
</organism>
<protein>
    <submittedName>
        <fullName evidence="1">Uncharacterized protein</fullName>
    </submittedName>
</protein>
<keyword evidence="2" id="KW-1185">Reference proteome</keyword>
<accession>A0ABQ5C4K5</accession>